<feature type="signal peptide" evidence="1">
    <location>
        <begin position="1"/>
        <end position="28"/>
    </location>
</feature>
<dbReference type="InterPro" id="IPR036365">
    <property type="entry name" value="PGBD-like_sf"/>
</dbReference>
<dbReference type="EMBL" id="JBHUIK010000001">
    <property type="protein sequence ID" value="MFD2212730.1"/>
    <property type="molecule type" value="Genomic_DNA"/>
</dbReference>
<dbReference type="Pfam" id="PF01471">
    <property type="entry name" value="PG_binding_1"/>
    <property type="match status" value="2"/>
</dbReference>
<evidence type="ECO:0000313" key="3">
    <source>
        <dbReference type="EMBL" id="MFD2212730.1"/>
    </source>
</evidence>
<dbReference type="InterPro" id="IPR002477">
    <property type="entry name" value="Peptidoglycan-bd-like"/>
</dbReference>
<dbReference type="Proteomes" id="UP001597318">
    <property type="component" value="Unassembled WGS sequence"/>
</dbReference>
<feature type="domain" description="Peptidoglycan binding-like" evidence="2">
    <location>
        <begin position="49"/>
        <end position="105"/>
    </location>
</feature>
<keyword evidence="1" id="KW-0732">Signal</keyword>
<proteinExistence type="predicted"/>
<organism evidence="3 4">
    <name type="scientific">Metabacillus endolithicus</name>
    <dbReference type="NCBI Taxonomy" id="1535204"/>
    <lineage>
        <taxon>Bacteria</taxon>
        <taxon>Bacillati</taxon>
        <taxon>Bacillota</taxon>
        <taxon>Bacilli</taxon>
        <taxon>Bacillales</taxon>
        <taxon>Bacillaceae</taxon>
        <taxon>Metabacillus</taxon>
    </lineage>
</organism>
<sequence length="186" mass="20280">MHKWKSLTATIVTASALFLGIPSTGVNAQESLNYEIFELSSILKEGSKGEDVKIMQRALNKAMGAELSEDGIFGPNTTRAVLAFQKAKNNLKADGVYGPNTHAALSKEVNSFGFDEKILKVGSRGEAVKTLQKGLKDMSYNVVIDGIYGHQTKEAVIQFQKRFPELINDGVFGPNTKAVMEKVLNE</sequence>
<keyword evidence="4" id="KW-1185">Reference proteome</keyword>
<gene>
    <name evidence="3" type="ORF">ACFSKK_03280</name>
</gene>
<protein>
    <submittedName>
        <fullName evidence="3">Peptidoglycan-binding protein</fullName>
    </submittedName>
</protein>
<dbReference type="RefSeq" id="WP_379050073.1">
    <property type="nucleotide sequence ID" value="NZ_JBHUIK010000001.1"/>
</dbReference>
<dbReference type="SUPFAM" id="SSF47090">
    <property type="entry name" value="PGBD-like"/>
    <property type="match status" value="2"/>
</dbReference>
<reference evidence="4" key="1">
    <citation type="journal article" date="2019" name="Int. J. Syst. Evol. Microbiol.">
        <title>The Global Catalogue of Microorganisms (GCM) 10K type strain sequencing project: providing services to taxonomists for standard genome sequencing and annotation.</title>
        <authorList>
            <consortium name="The Broad Institute Genomics Platform"/>
            <consortium name="The Broad Institute Genome Sequencing Center for Infectious Disease"/>
            <person name="Wu L."/>
            <person name="Ma J."/>
        </authorList>
    </citation>
    <scope>NUCLEOTIDE SEQUENCE [LARGE SCALE GENOMIC DNA]</scope>
    <source>
        <strain evidence="4">CGMCC 1.15474</strain>
    </source>
</reference>
<evidence type="ECO:0000313" key="4">
    <source>
        <dbReference type="Proteomes" id="UP001597318"/>
    </source>
</evidence>
<accession>A0ABW5BUX3</accession>
<feature type="chain" id="PRO_5046558728" evidence="1">
    <location>
        <begin position="29"/>
        <end position="186"/>
    </location>
</feature>
<feature type="domain" description="Peptidoglycan binding-like" evidence="2">
    <location>
        <begin position="124"/>
        <end position="180"/>
    </location>
</feature>
<dbReference type="InterPro" id="IPR036366">
    <property type="entry name" value="PGBDSf"/>
</dbReference>
<dbReference type="Gene3D" id="1.10.101.10">
    <property type="entry name" value="PGBD-like superfamily/PGBD"/>
    <property type="match status" value="2"/>
</dbReference>
<evidence type="ECO:0000256" key="1">
    <source>
        <dbReference type="SAM" id="SignalP"/>
    </source>
</evidence>
<name>A0ABW5BUX3_9BACI</name>
<comment type="caution">
    <text evidence="3">The sequence shown here is derived from an EMBL/GenBank/DDBJ whole genome shotgun (WGS) entry which is preliminary data.</text>
</comment>
<evidence type="ECO:0000259" key="2">
    <source>
        <dbReference type="Pfam" id="PF01471"/>
    </source>
</evidence>